<accession>A0A8T7M5D3</accession>
<dbReference type="Gene3D" id="3.40.50.2300">
    <property type="match status" value="1"/>
</dbReference>
<proteinExistence type="predicted"/>
<dbReference type="GO" id="GO:0000976">
    <property type="term" value="F:transcription cis-regulatory region binding"/>
    <property type="evidence" value="ECO:0007669"/>
    <property type="project" value="TreeGrafter"/>
</dbReference>
<dbReference type="SUPFAM" id="SSF52172">
    <property type="entry name" value="CheY-like"/>
    <property type="match status" value="1"/>
</dbReference>
<evidence type="ECO:0000256" key="2">
    <source>
        <dbReference type="PROSITE-ProRule" id="PRU00169"/>
    </source>
</evidence>
<dbReference type="InterPro" id="IPR001789">
    <property type="entry name" value="Sig_transdc_resp-reg_receiver"/>
</dbReference>
<dbReference type="PROSITE" id="PS51755">
    <property type="entry name" value="OMPR_PHOB"/>
    <property type="match status" value="1"/>
</dbReference>
<evidence type="ECO:0000259" key="4">
    <source>
        <dbReference type="PROSITE" id="PS50110"/>
    </source>
</evidence>
<dbReference type="Pfam" id="PF00072">
    <property type="entry name" value="Response_reg"/>
    <property type="match status" value="1"/>
</dbReference>
<reference evidence="6 8" key="1">
    <citation type="submission" date="2020-06" db="EMBL/GenBank/DDBJ databases">
        <title>Anoxygenic phototrophic Chloroflexota member uses a Type I reaction center.</title>
        <authorList>
            <person name="Tsuji J.M."/>
            <person name="Shaw N.A."/>
            <person name="Nagashima S."/>
            <person name="Venkiteswaran J."/>
            <person name="Schiff S.L."/>
            <person name="Hanada S."/>
            <person name="Tank M."/>
            <person name="Neufeld J.D."/>
        </authorList>
    </citation>
    <scope>NUCLEOTIDE SEQUENCE [LARGE SCALE GENOMIC DNA]</scope>
    <source>
        <strain evidence="6">L227-S17</strain>
    </source>
</reference>
<dbReference type="InterPro" id="IPR016032">
    <property type="entry name" value="Sig_transdc_resp-reg_C-effctor"/>
</dbReference>
<feature type="domain" description="OmpR/PhoB-type" evidence="5">
    <location>
        <begin position="205"/>
        <end position="304"/>
    </location>
</feature>
<organism evidence="6 8">
    <name type="scientific">Candidatus Chlorohelix allophototropha</name>
    <dbReference type="NCBI Taxonomy" id="3003348"/>
    <lineage>
        <taxon>Bacteria</taxon>
        <taxon>Bacillati</taxon>
        <taxon>Chloroflexota</taxon>
        <taxon>Chloroflexia</taxon>
        <taxon>Candidatus Chloroheliales</taxon>
        <taxon>Candidatus Chloroheliaceae</taxon>
        <taxon>Candidatus Chlorohelix</taxon>
    </lineage>
</organism>
<dbReference type="Proteomes" id="UP000521676">
    <property type="component" value="Unassembled WGS sequence"/>
</dbReference>
<dbReference type="SMART" id="SM00862">
    <property type="entry name" value="Trans_reg_C"/>
    <property type="match status" value="1"/>
</dbReference>
<dbReference type="GO" id="GO:0006355">
    <property type="term" value="P:regulation of DNA-templated transcription"/>
    <property type="evidence" value="ECO:0007669"/>
    <property type="project" value="InterPro"/>
</dbReference>
<dbReference type="InterPro" id="IPR036388">
    <property type="entry name" value="WH-like_DNA-bd_sf"/>
</dbReference>
<keyword evidence="9" id="KW-1185">Reference proteome</keyword>
<gene>
    <name evidence="6" type="ORF">HXX08_15175</name>
    <name evidence="7" type="ORF">OZ401_002706</name>
</gene>
<feature type="domain" description="Response regulatory" evidence="4">
    <location>
        <begin position="25"/>
        <end position="141"/>
    </location>
</feature>
<dbReference type="InterPro" id="IPR001867">
    <property type="entry name" value="OmpR/PhoB-type_DNA-bd"/>
</dbReference>
<reference evidence="7" key="2">
    <citation type="journal article" date="2024" name="Nature">
        <title>Anoxygenic phototroph of the Chloroflexota uses a type I reaction centre.</title>
        <authorList>
            <person name="Tsuji J.M."/>
            <person name="Shaw N.A."/>
            <person name="Nagashima S."/>
            <person name="Venkiteswaran J.J."/>
            <person name="Schiff S.L."/>
            <person name="Watanabe T."/>
            <person name="Fukui M."/>
            <person name="Hanada S."/>
            <person name="Tank M."/>
            <person name="Neufeld J.D."/>
        </authorList>
    </citation>
    <scope>NUCLEOTIDE SEQUENCE</scope>
    <source>
        <strain evidence="7">L227-S17</strain>
    </source>
</reference>
<evidence type="ECO:0000313" key="9">
    <source>
        <dbReference type="Proteomes" id="UP001431572"/>
    </source>
</evidence>
<evidence type="ECO:0000313" key="8">
    <source>
        <dbReference type="Proteomes" id="UP000521676"/>
    </source>
</evidence>
<evidence type="ECO:0000313" key="6">
    <source>
        <dbReference type="EMBL" id="NWJ47202.1"/>
    </source>
</evidence>
<keyword evidence="1 3" id="KW-0238">DNA-binding</keyword>
<name>A0A8T7M5D3_9CHLR</name>
<dbReference type="SUPFAM" id="SSF46894">
    <property type="entry name" value="C-terminal effector domain of the bipartite response regulators"/>
    <property type="match status" value="1"/>
</dbReference>
<evidence type="ECO:0000256" key="3">
    <source>
        <dbReference type="PROSITE-ProRule" id="PRU01091"/>
    </source>
</evidence>
<dbReference type="Gene3D" id="1.10.10.10">
    <property type="entry name" value="Winged helix-like DNA-binding domain superfamily/Winged helix DNA-binding domain"/>
    <property type="match status" value="1"/>
</dbReference>
<dbReference type="AlphaFoldDB" id="A0A8T7M5D3"/>
<feature type="DNA-binding region" description="OmpR/PhoB-type" evidence="3">
    <location>
        <begin position="205"/>
        <end position="304"/>
    </location>
</feature>
<dbReference type="CDD" id="cd17574">
    <property type="entry name" value="REC_OmpR"/>
    <property type="match status" value="1"/>
</dbReference>
<keyword evidence="2" id="KW-0597">Phosphoprotein</keyword>
<dbReference type="GO" id="GO:0005829">
    <property type="term" value="C:cytosol"/>
    <property type="evidence" value="ECO:0007669"/>
    <property type="project" value="TreeGrafter"/>
</dbReference>
<dbReference type="Proteomes" id="UP001431572">
    <property type="component" value="Chromosome 2"/>
</dbReference>
<dbReference type="GO" id="GO:0000156">
    <property type="term" value="F:phosphorelay response regulator activity"/>
    <property type="evidence" value="ECO:0007669"/>
    <property type="project" value="TreeGrafter"/>
</dbReference>
<dbReference type="InterPro" id="IPR039420">
    <property type="entry name" value="WalR-like"/>
</dbReference>
<dbReference type="RefSeq" id="WP_341471004.1">
    <property type="nucleotide sequence ID" value="NZ_CP128400.1"/>
</dbReference>
<dbReference type="Pfam" id="PF00486">
    <property type="entry name" value="Trans_reg_C"/>
    <property type="match status" value="1"/>
</dbReference>
<sequence>MSLSISRLNKSILVDKQKMEKLQKKILIIEDEATIRLNLEYLLEVEGFQILSASDGNVGIQIALQQKPDLIISDIIMPEMSGYEVLEALRNNPTTLTIPFIFLTAKAAKGDLRYGMELGADDYLTKPFTQRELLQSVKTRLEKQAREKSAILQPISSELQLAANTIKQMLNSIELDRYEQFQAEQKNLMVHSEASSVERSPIPSNSIIKCNGLLIDTQQHLVTVEGKVFKLSPRQYEVLKLLAENAGRILSHKSILLSVWGPEYEQETQYLHVFISQLRQKIEPDPSNPRYIFTTRGYGYHLAAVQ</sequence>
<dbReference type="SMART" id="SM00448">
    <property type="entry name" value="REC"/>
    <property type="match status" value="1"/>
</dbReference>
<evidence type="ECO:0000313" key="7">
    <source>
        <dbReference type="EMBL" id="WJW69113.1"/>
    </source>
</evidence>
<protein>
    <submittedName>
        <fullName evidence="6">Response regulator transcription factor</fullName>
    </submittedName>
</protein>
<evidence type="ECO:0000256" key="1">
    <source>
        <dbReference type="ARBA" id="ARBA00023125"/>
    </source>
</evidence>
<evidence type="ECO:0000259" key="5">
    <source>
        <dbReference type="PROSITE" id="PS51755"/>
    </source>
</evidence>
<dbReference type="PROSITE" id="PS50110">
    <property type="entry name" value="RESPONSE_REGULATORY"/>
    <property type="match status" value="1"/>
</dbReference>
<dbReference type="EMBL" id="JACATZ010000003">
    <property type="protein sequence ID" value="NWJ47202.1"/>
    <property type="molecule type" value="Genomic_DNA"/>
</dbReference>
<dbReference type="CDD" id="cd00383">
    <property type="entry name" value="trans_reg_C"/>
    <property type="match status" value="1"/>
</dbReference>
<dbReference type="EMBL" id="CP128400">
    <property type="protein sequence ID" value="WJW69113.1"/>
    <property type="molecule type" value="Genomic_DNA"/>
</dbReference>
<dbReference type="GO" id="GO:0032993">
    <property type="term" value="C:protein-DNA complex"/>
    <property type="evidence" value="ECO:0007669"/>
    <property type="project" value="TreeGrafter"/>
</dbReference>
<dbReference type="PANTHER" id="PTHR48111">
    <property type="entry name" value="REGULATOR OF RPOS"/>
    <property type="match status" value="1"/>
</dbReference>
<dbReference type="InterPro" id="IPR011006">
    <property type="entry name" value="CheY-like_superfamily"/>
</dbReference>
<dbReference type="PANTHER" id="PTHR48111:SF50">
    <property type="entry name" value="KDP OPERON TRANSCRIPTIONAL REGULATORY PROTEIN KDPE"/>
    <property type="match status" value="1"/>
</dbReference>
<feature type="modified residue" description="4-aspartylphosphate" evidence="2">
    <location>
        <position position="74"/>
    </location>
</feature>